<evidence type="ECO:0000313" key="3">
    <source>
        <dbReference type="Proteomes" id="UP001454036"/>
    </source>
</evidence>
<dbReference type="Proteomes" id="UP001454036">
    <property type="component" value="Unassembled WGS sequence"/>
</dbReference>
<dbReference type="AlphaFoldDB" id="A0AAV3NUJ5"/>
<evidence type="ECO:0000256" key="1">
    <source>
        <dbReference type="SAM" id="SignalP"/>
    </source>
</evidence>
<comment type="caution">
    <text evidence="2">The sequence shown here is derived from an EMBL/GenBank/DDBJ whole genome shotgun (WGS) entry which is preliminary data.</text>
</comment>
<sequence length="926" mass="104829">MLFSYQSFIISIIFPLCTYSVSCCDSCSWHSHQHVQHLDRKFEQKTNTFWEFEDQSNTWIQVKLPYDLVSCTNDDCTKVGSIINKVTTTQNSKQESNDSHEVFLPLKKKIGSLRIMSETSIWITGQSGSIYERFWNGLLWVTAPHELPIAAGPAISVFMVNHTILALSQAGNLYQMRLNEDSQAEWIDLKPILNPRIDDQTEQSSALKLTSGVITHDKERIYFCSKSGSLLELSETDPVRWINHGRPSGADVAIIADAEIFKPTVIFTISSEGHLYEYDKSAKTPWKKHIQKEGSTESTSLATSTGCTLLSTSRTHWISLFLLTKGGDLVERRLHQRKWKWLVHGKPDKYPLTSITCTTQDVLTEYSNFLFLTTASGYIYEYRISKESGLERENEDLETWENHKHPPFAKVAIGIPGIQLQVGRMMFLLNDGRVAELHVQGLGGETSPINQKFNTRRKTGFKFVWSILDAPESEGWNAEYCTGERGPLNCITGTKEEYVELDDERSLSISKRRRIGINAEQNYLPISSTSEILSSISSEEYSSPFPDNNWINTNFRLRQMHGGKSVFVVSDDGMLYEFLSNDNLQLWLRNDEQSTAVRGIVGSYNGTLYVVDEHGSLLLIKDRSIDENMAWINCTAMKKGRKVISGPPWNGVSTTATPQDALFFVSTTGKLLQLTVALGNFKWKNCKNPQIVRIACIVDQEEFRRNIVIVVGKNGRLYQYNKITELWHEHYQSKHLSLSRVPGTTMRPSSSLTKGSIFMTSVDGGLVQYKFDSVDGGWKWIEHGTPSTSVILAGSPGPCFSGLQLFVIGSDGGVYLRYYDDQAIWRWKNLAFPYTEGNVDNGIDQESGTLTEAERLQRQQHTDENCDRKVESTRPIPVTEDSVIFQLRDSRLAEMGKNGEGNWIWKRTIATPNSKCLDHLWTTLAS</sequence>
<feature type="signal peptide" evidence="1">
    <location>
        <begin position="1"/>
        <end position="23"/>
    </location>
</feature>
<dbReference type="PANTHER" id="PTHR36893">
    <property type="entry name" value="OS01G0275950 PROTEIN"/>
    <property type="match status" value="1"/>
</dbReference>
<protein>
    <submittedName>
        <fullName evidence="2">Uncharacterized protein</fullName>
    </submittedName>
</protein>
<keyword evidence="3" id="KW-1185">Reference proteome</keyword>
<organism evidence="2 3">
    <name type="scientific">Lithospermum erythrorhizon</name>
    <name type="common">Purple gromwell</name>
    <name type="synonym">Lithospermum officinale var. erythrorhizon</name>
    <dbReference type="NCBI Taxonomy" id="34254"/>
    <lineage>
        <taxon>Eukaryota</taxon>
        <taxon>Viridiplantae</taxon>
        <taxon>Streptophyta</taxon>
        <taxon>Embryophyta</taxon>
        <taxon>Tracheophyta</taxon>
        <taxon>Spermatophyta</taxon>
        <taxon>Magnoliopsida</taxon>
        <taxon>eudicotyledons</taxon>
        <taxon>Gunneridae</taxon>
        <taxon>Pentapetalae</taxon>
        <taxon>asterids</taxon>
        <taxon>lamiids</taxon>
        <taxon>Boraginales</taxon>
        <taxon>Boraginaceae</taxon>
        <taxon>Boraginoideae</taxon>
        <taxon>Lithospermeae</taxon>
        <taxon>Lithospermum</taxon>
    </lineage>
</organism>
<feature type="chain" id="PRO_5043337908" evidence="1">
    <location>
        <begin position="24"/>
        <end position="926"/>
    </location>
</feature>
<gene>
    <name evidence="2" type="ORF">LIER_03787</name>
</gene>
<dbReference type="PANTHER" id="PTHR36893:SF1">
    <property type="entry name" value="BULB-TYPE LECTIN DOMAIN-CONTAINING PROTEIN"/>
    <property type="match status" value="1"/>
</dbReference>
<reference evidence="2 3" key="1">
    <citation type="submission" date="2024-01" db="EMBL/GenBank/DDBJ databases">
        <title>The complete chloroplast genome sequence of Lithospermum erythrorhizon: insights into the phylogenetic relationship among Boraginaceae species and the maternal lineages of purple gromwells.</title>
        <authorList>
            <person name="Okada T."/>
            <person name="Watanabe K."/>
        </authorList>
    </citation>
    <scope>NUCLEOTIDE SEQUENCE [LARGE SCALE GENOMIC DNA]</scope>
</reference>
<evidence type="ECO:0000313" key="2">
    <source>
        <dbReference type="EMBL" id="GAA0143010.1"/>
    </source>
</evidence>
<keyword evidence="1" id="KW-0732">Signal</keyword>
<proteinExistence type="predicted"/>
<accession>A0AAV3NUJ5</accession>
<name>A0AAV3NUJ5_LITER</name>
<dbReference type="Gene3D" id="2.120.10.70">
    <property type="entry name" value="Fucose-specific lectin"/>
    <property type="match status" value="2"/>
</dbReference>
<dbReference type="SUPFAM" id="SSF89372">
    <property type="entry name" value="Fucose-specific lectin"/>
    <property type="match status" value="2"/>
</dbReference>
<dbReference type="EMBL" id="BAABME010000465">
    <property type="protein sequence ID" value="GAA0143010.1"/>
    <property type="molecule type" value="Genomic_DNA"/>
</dbReference>